<dbReference type="OrthoDB" id="5459641at2"/>
<dbReference type="AlphaFoldDB" id="I2Q4S1"/>
<protein>
    <recommendedName>
        <fullName evidence="2">Zinc finger/thioredoxin putative domain-containing protein</fullName>
    </recommendedName>
</protein>
<dbReference type="HOGENOM" id="CLU_1127659_0_0_7"/>
<dbReference type="EMBL" id="JH600068">
    <property type="protein sequence ID" value="EIG54777.1"/>
    <property type="molecule type" value="Genomic_DNA"/>
</dbReference>
<name>I2Q4S1_9BACT</name>
<evidence type="ECO:0008006" key="2">
    <source>
        <dbReference type="Google" id="ProtNLM"/>
    </source>
</evidence>
<evidence type="ECO:0000313" key="1">
    <source>
        <dbReference type="EMBL" id="EIG54777.1"/>
    </source>
</evidence>
<proteinExistence type="predicted"/>
<dbReference type="eggNOG" id="ENOG5032J8N">
    <property type="taxonomic scope" value="Bacteria"/>
</dbReference>
<gene>
    <name evidence="1" type="ORF">DesU5LDRAFT_3143</name>
</gene>
<organism evidence="1">
    <name type="scientific">Desulfovibrio sp. U5L</name>
    <dbReference type="NCBI Taxonomy" id="596152"/>
    <lineage>
        <taxon>Bacteria</taxon>
        <taxon>Pseudomonadati</taxon>
        <taxon>Thermodesulfobacteriota</taxon>
        <taxon>Desulfovibrionia</taxon>
        <taxon>Desulfovibrionales</taxon>
        <taxon>Desulfovibrionaceae</taxon>
        <taxon>Desulfovibrio</taxon>
    </lineage>
</organism>
<accession>I2Q4S1</accession>
<sequence>MTGMTAIACPCGGHTVTLSPDKPPVGGRAAFTCPACGERRTFVRTVGGAVFDGAPDRTPPPAPAPDPALTLTVSISAPPWRPAGPDLAPSPVPAGASVVLAALADLQNAAAWAEAVETTFPSPDWHVLFATDPDQARADLLAHAPAVVVAGNGPATTALLAGVAALPGRVRERLALVLVGDFTDNDAMAAFARSADAVLDAADTGAMAGRLRAARDGRHGLPSLFEAD</sequence>
<reference evidence="1" key="1">
    <citation type="submission" date="2011-11" db="EMBL/GenBank/DDBJ databases">
        <title>Improved High-Quality Draft sequence of Desulfovibrio sp. U5L.</title>
        <authorList>
            <consortium name="US DOE Joint Genome Institute"/>
            <person name="Lucas S."/>
            <person name="Han J."/>
            <person name="Lapidus A."/>
            <person name="Cheng J.-F."/>
            <person name="Goodwin L."/>
            <person name="Pitluck S."/>
            <person name="Peters L."/>
            <person name="Ovchinnikova G."/>
            <person name="Held B."/>
            <person name="Detter J.C."/>
            <person name="Han C."/>
            <person name="Tapia R."/>
            <person name="Land M."/>
            <person name="Hauser L."/>
            <person name="Kyrpides N."/>
            <person name="Ivanova N."/>
            <person name="Pagani I."/>
            <person name="Gabster J."/>
            <person name="Walker C."/>
            <person name="Stolyar S."/>
            <person name="Stahl D."/>
            <person name="Arkin A."/>
            <person name="Dehal P."/>
            <person name="Hazen T."/>
            <person name="Woyke T."/>
        </authorList>
    </citation>
    <scope>NUCLEOTIDE SEQUENCE [LARGE SCALE GENOMIC DNA]</scope>
    <source>
        <strain evidence="1">U5L</strain>
    </source>
</reference>
<dbReference type="STRING" id="596152.DesU5LDRAFT_3143"/>